<dbReference type="Pfam" id="PF09299">
    <property type="entry name" value="Mu-transpos_C"/>
    <property type="match status" value="1"/>
</dbReference>
<feature type="domain" description="Transposase-like Mu C-terminal" evidence="2">
    <location>
        <begin position="4"/>
        <end position="35"/>
    </location>
</feature>
<reference evidence="3 4" key="1">
    <citation type="submission" date="2019-01" db="EMBL/GenBank/DDBJ databases">
        <title>Ktedonosporobacter rubrisoli SCAWS-G2.</title>
        <authorList>
            <person name="Huang Y."/>
            <person name="Yan B."/>
        </authorList>
    </citation>
    <scope>NUCLEOTIDE SEQUENCE [LARGE SCALE GENOMIC DNA]</scope>
    <source>
        <strain evidence="3 4">SCAWS-G2</strain>
    </source>
</reference>
<gene>
    <name evidence="3" type="ORF">EPA93_00325</name>
</gene>
<dbReference type="AlphaFoldDB" id="A0A4V0YY03"/>
<evidence type="ECO:0000259" key="2">
    <source>
        <dbReference type="Pfam" id="PF09299"/>
    </source>
</evidence>
<protein>
    <recommendedName>
        <fullName evidence="2">Transposase-like Mu C-terminal domain-containing protein</fullName>
    </recommendedName>
</protein>
<dbReference type="SUPFAM" id="SSF50610">
    <property type="entry name" value="mu transposase, C-terminal domain"/>
    <property type="match status" value="1"/>
</dbReference>
<evidence type="ECO:0000313" key="4">
    <source>
        <dbReference type="Proteomes" id="UP000290365"/>
    </source>
</evidence>
<proteinExistence type="predicted"/>
<sequence length="109" mass="12277">MDVTLAAYVKEEVVVRYDPADLAQIRIFYQDRFLCDAVSAELSGQTVSLKEIKKARAQRRKQVQVGLSSRQAVVEHFLAIHQEEPEPPLGVQKQPEVVGPSQLKGYINE</sequence>
<organism evidence="3 4">
    <name type="scientific">Ktedonosporobacter rubrisoli</name>
    <dbReference type="NCBI Taxonomy" id="2509675"/>
    <lineage>
        <taxon>Bacteria</taxon>
        <taxon>Bacillati</taxon>
        <taxon>Chloroflexota</taxon>
        <taxon>Ktedonobacteria</taxon>
        <taxon>Ktedonobacterales</taxon>
        <taxon>Ktedonosporobacteraceae</taxon>
        <taxon>Ktedonosporobacter</taxon>
    </lineage>
</organism>
<dbReference type="KEGG" id="kbs:EPA93_00325"/>
<dbReference type="OrthoDB" id="150445at2"/>
<evidence type="ECO:0000313" key="3">
    <source>
        <dbReference type="EMBL" id="QBD74521.1"/>
    </source>
</evidence>
<name>A0A4V0YY03_KTERU</name>
<dbReference type="InterPro" id="IPR015378">
    <property type="entry name" value="Transposase-like_Mu_C"/>
</dbReference>
<keyword evidence="4" id="KW-1185">Reference proteome</keyword>
<dbReference type="Proteomes" id="UP000290365">
    <property type="component" value="Chromosome"/>
</dbReference>
<dbReference type="EMBL" id="CP035758">
    <property type="protein sequence ID" value="QBD74521.1"/>
    <property type="molecule type" value="Genomic_DNA"/>
</dbReference>
<feature type="region of interest" description="Disordered" evidence="1">
    <location>
        <begin position="84"/>
        <end position="109"/>
    </location>
</feature>
<evidence type="ECO:0000256" key="1">
    <source>
        <dbReference type="SAM" id="MobiDB-lite"/>
    </source>
</evidence>
<accession>A0A4V0YY03</accession>
<dbReference type="InterPro" id="IPR009004">
    <property type="entry name" value="Transposase_Mu_C"/>
</dbReference>